<proteinExistence type="predicted"/>
<dbReference type="InterPro" id="IPR033162">
    <property type="entry name" value="TBCD"/>
</dbReference>
<evidence type="ECO:0000256" key="1">
    <source>
        <dbReference type="SAM" id="MobiDB-lite"/>
    </source>
</evidence>
<evidence type="ECO:0000313" key="3">
    <source>
        <dbReference type="Proteomes" id="UP000231279"/>
    </source>
</evidence>
<dbReference type="Proteomes" id="UP000231279">
    <property type="component" value="Unassembled WGS sequence"/>
</dbReference>
<reference evidence="3" key="1">
    <citation type="journal article" date="2018" name="Gigascience">
        <title>Genome assembly of the Pink Ipe (Handroanthus impetiginosus, Bignoniaceae), a highly valued, ecologically keystone Neotropical timber forest tree.</title>
        <authorList>
            <person name="Silva-Junior O.B."/>
            <person name="Grattapaglia D."/>
            <person name="Novaes E."/>
            <person name="Collevatti R.G."/>
        </authorList>
    </citation>
    <scope>NUCLEOTIDE SEQUENCE [LARGE SCALE GENOMIC DNA]</scope>
    <source>
        <strain evidence="3">cv. UFG-1</strain>
    </source>
</reference>
<dbReference type="PANTHER" id="PTHR12658">
    <property type="entry name" value="BETA-TUBULIN COFACTOR D"/>
    <property type="match status" value="1"/>
</dbReference>
<protein>
    <submittedName>
        <fullName evidence="2">Uncharacterized protein</fullName>
    </submittedName>
</protein>
<organism evidence="2 3">
    <name type="scientific">Handroanthus impetiginosus</name>
    <dbReference type="NCBI Taxonomy" id="429701"/>
    <lineage>
        <taxon>Eukaryota</taxon>
        <taxon>Viridiplantae</taxon>
        <taxon>Streptophyta</taxon>
        <taxon>Embryophyta</taxon>
        <taxon>Tracheophyta</taxon>
        <taxon>Spermatophyta</taxon>
        <taxon>Magnoliopsida</taxon>
        <taxon>eudicotyledons</taxon>
        <taxon>Gunneridae</taxon>
        <taxon>Pentapetalae</taxon>
        <taxon>asterids</taxon>
        <taxon>lamiids</taxon>
        <taxon>Lamiales</taxon>
        <taxon>Bignoniaceae</taxon>
        <taxon>Crescentiina</taxon>
        <taxon>Tabebuia alliance</taxon>
        <taxon>Handroanthus</taxon>
    </lineage>
</organism>
<dbReference type="AlphaFoldDB" id="A0A2G9H8R7"/>
<dbReference type="GO" id="GO:0048487">
    <property type="term" value="F:beta-tubulin binding"/>
    <property type="evidence" value="ECO:0007669"/>
    <property type="project" value="InterPro"/>
</dbReference>
<dbReference type="STRING" id="429701.A0A2G9H8R7"/>
<dbReference type="Pfam" id="PF23579">
    <property type="entry name" value="ARM_TBCD"/>
    <property type="match status" value="1"/>
</dbReference>
<dbReference type="EMBL" id="NKXS01002384">
    <property type="protein sequence ID" value="PIN13927.1"/>
    <property type="molecule type" value="Genomic_DNA"/>
</dbReference>
<sequence length="330" mass="36625">MNSRGTSSIGVGNSSNSTSRVDKEQTITEMAFDDRNPQDIDEDLHSRQLAVYGRETMWRLFASNILVSGMQGLGTEIVCGYKSVSKFFPHQVSDLELAVSLLEKCHNMKAATSLGQESTGEMETKRIILLWLSILVLIPFDMSSVDTSIANSDYAGRDEPPPLVMRILEFCKDCLSNAGPMRTIAGLLLSRLLTRPDMFKAFASFIDWAHQILSSMEDNVIYHFRLLGAVEALAAIFKIGSTSVLLNVVPGLWNDTSALIKSRTPARSSLLRKYLVKLTRRIGLTSLPHRSPTWRYVGRNNTFGENISLHVTRDCNQLNNSANMTSGDVS</sequence>
<dbReference type="GO" id="GO:0000226">
    <property type="term" value="P:microtubule cytoskeleton organization"/>
    <property type="evidence" value="ECO:0007669"/>
    <property type="project" value="TreeGrafter"/>
</dbReference>
<accession>A0A2G9H8R7</accession>
<dbReference type="GO" id="GO:0008641">
    <property type="term" value="F:ubiquitin-like modifier activating enzyme activity"/>
    <property type="evidence" value="ECO:0007669"/>
    <property type="project" value="InterPro"/>
</dbReference>
<dbReference type="GO" id="GO:0005096">
    <property type="term" value="F:GTPase activator activity"/>
    <property type="evidence" value="ECO:0007669"/>
    <property type="project" value="InterPro"/>
</dbReference>
<dbReference type="OrthoDB" id="1719469at2759"/>
<evidence type="ECO:0000313" key="2">
    <source>
        <dbReference type="EMBL" id="PIN13927.1"/>
    </source>
</evidence>
<gene>
    <name evidence="2" type="ORF">CDL12_13447</name>
</gene>
<dbReference type="PANTHER" id="PTHR12658:SF0">
    <property type="entry name" value="TUBULIN-SPECIFIC CHAPERONE D"/>
    <property type="match status" value="1"/>
</dbReference>
<dbReference type="SUPFAM" id="SSF69572">
    <property type="entry name" value="Activating enzymes of the ubiquitin-like proteins"/>
    <property type="match status" value="1"/>
</dbReference>
<comment type="caution">
    <text evidence="2">The sequence shown here is derived from an EMBL/GenBank/DDBJ whole genome shotgun (WGS) entry which is preliminary data.</text>
</comment>
<keyword evidence="3" id="KW-1185">Reference proteome</keyword>
<dbReference type="GO" id="GO:0007023">
    <property type="term" value="P:post-chaperonin tubulin folding pathway"/>
    <property type="evidence" value="ECO:0007669"/>
    <property type="project" value="InterPro"/>
</dbReference>
<name>A0A2G9H8R7_9LAMI</name>
<dbReference type="Gene3D" id="3.40.50.720">
    <property type="entry name" value="NAD(P)-binding Rossmann-like Domain"/>
    <property type="match status" value="1"/>
</dbReference>
<feature type="region of interest" description="Disordered" evidence="1">
    <location>
        <begin position="1"/>
        <end position="23"/>
    </location>
</feature>
<dbReference type="GO" id="GO:0007021">
    <property type="term" value="P:tubulin complex assembly"/>
    <property type="evidence" value="ECO:0007669"/>
    <property type="project" value="InterPro"/>
</dbReference>
<feature type="compositionally biased region" description="Polar residues" evidence="1">
    <location>
        <begin position="1"/>
        <end position="19"/>
    </location>
</feature>
<dbReference type="InterPro" id="IPR035985">
    <property type="entry name" value="Ubiquitin-activating_enz"/>
</dbReference>